<evidence type="ECO:0000256" key="5">
    <source>
        <dbReference type="ARBA" id="ARBA00023128"/>
    </source>
</evidence>
<evidence type="ECO:0000256" key="7">
    <source>
        <dbReference type="SAM" id="MobiDB-lite"/>
    </source>
</evidence>
<sequence>MGTSCVGCSRNGGSGDTRYRGHHLRVVVALGTLPELSQDTGGTPGPPRAPHPLPPQQAAPHGVPILGHVPILTAARHLHTTPACLKTRAARVRVGKGDKPVTYEKAHPPHYIAHRKGWLSLHTGESPSHRGTLGSHGWRGGGGGHTGTSNHVALFPRRKPGRGVRGGGEDGGGRFPAQILPRHLPRLPGRRGGAEAARQRAGGLPAAAAPPGPRQALLPGGLRRDPPVPPLQVPRPPRGADGARQGGLQVAVGPARGDRGGWGWGR</sequence>
<comment type="subcellular location">
    <subcellularLocation>
        <location evidence="1">Mitochondrion</location>
    </subcellularLocation>
</comment>
<evidence type="ECO:0000256" key="3">
    <source>
        <dbReference type="ARBA" id="ARBA00022946"/>
    </source>
</evidence>
<evidence type="ECO:0000256" key="2">
    <source>
        <dbReference type="ARBA" id="ARBA00010761"/>
    </source>
</evidence>
<dbReference type="Ensembl" id="ENSAZOT00000033070.1">
    <property type="protein sequence ID" value="ENSAZOP00000030933.1"/>
    <property type="gene ID" value="ENSAZOG00000019211.1"/>
</dbReference>
<evidence type="ECO:0000256" key="4">
    <source>
        <dbReference type="ARBA" id="ARBA00022980"/>
    </source>
</evidence>
<feature type="region of interest" description="Disordered" evidence="7">
    <location>
        <begin position="34"/>
        <end position="61"/>
    </location>
</feature>
<protein>
    <submittedName>
        <fullName evidence="8">Mitochondrial ribosomal protein S24</fullName>
    </submittedName>
</protein>
<dbReference type="PANTHER" id="PTHR21244:SF1">
    <property type="entry name" value="SMALL RIBOSOMAL SUBUNIT PROTEIN US3M"/>
    <property type="match status" value="1"/>
</dbReference>
<reference evidence="8" key="1">
    <citation type="submission" date="2025-08" db="UniProtKB">
        <authorList>
            <consortium name="Ensembl"/>
        </authorList>
    </citation>
    <scope>IDENTIFICATION</scope>
</reference>
<evidence type="ECO:0000256" key="1">
    <source>
        <dbReference type="ARBA" id="ARBA00004173"/>
    </source>
</evidence>
<feature type="compositionally biased region" description="Pro residues" evidence="7">
    <location>
        <begin position="44"/>
        <end position="57"/>
    </location>
</feature>
<name>A0A8C0A1S0_9AVES</name>
<dbReference type="GO" id="GO:0005739">
    <property type="term" value="C:mitochondrion"/>
    <property type="evidence" value="ECO:0007669"/>
    <property type="project" value="UniProtKB-SubCell"/>
</dbReference>
<dbReference type="GO" id="GO:1990904">
    <property type="term" value="C:ribonucleoprotein complex"/>
    <property type="evidence" value="ECO:0007669"/>
    <property type="project" value="UniProtKB-KW"/>
</dbReference>
<keyword evidence="6" id="KW-0687">Ribonucleoprotein</keyword>
<comment type="similarity">
    <text evidence="2">Belongs to the universal ribosomal protein uS3 family.</text>
</comment>
<dbReference type="Pfam" id="PF14955">
    <property type="entry name" value="MRP-S24"/>
    <property type="match status" value="1"/>
</dbReference>
<keyword evidence="3" id="KW-0809">Transit peptide</keyword>
<keyword evidence="5" id="KW-0496">Mitochondrion</keyword>
<dbReference type="Proteomes" id="UP000694549">
    <property type="component" value="Unplaced"/>
</dbReference>
<dbReference type="GO" id="GO:0005840">
    <property type="term" value="C:ribosome"/>
    <property type="evidence" value="ECO:0007669"/>
    <property type="project" value="UniProtKB-KW"/>
</dbReference>
<dbReference type="GO" id="GO:0006412">
    <property type="term" value="P:translation"/>
    <property type="evidence" value="ECO:0007669"/>
    <property type="project" value="TreeGrafter"/>
</dbReference>
<keyword evidence="9" id="KW-1185">Reference proteome</keyword>
<dbReference type="InterPro" id="IPR026146">
    <property type="entry name" value="Ribosomal_uS3m"/>
</dbReference>
<dbReference type="PANTHER" id="PTHR21244">
    <property type="entry name" value="MITOCHONDRIAL 28S RIBOSOMAL PROTEIN S24"/>
    <property type="match status" value="1"/>
</dbReference>
<organism evidence="8 9">
    <name type="scientific">Anas zonorhyncha</name>
    <name type="common">Eastern spot-billed duck</name>
    <dbReference type="NCBI Taxonomy" id="75864"/>
    <lineage>
        <taxon>Eukaryota</taxon>
        <taxon>Metazoa</taxon>
        <taxon>Chordata</taxon>
        <taxon>Craniata</taxon>
        <taxon>Vertebrata</taxon>
        <taxon>Euteleostomi</taxon>
        <taxon>Archelosauria</taxon>
        <taxon>Archosauria</taxon>
        <taxon>Dinosauria</taxon>
        <taxon>Saurischia</taxon>
        <taxon>Theropoda</taxon>
        <taxon>Coelurosauria</taxon>
        <taxon>Aves</taxon>
        <taxon>Neognathae</taxon>
        <taxon>Galloanserae</taxon>
        <taxon>Anseriformes</taxon>
        <taxon>Anatidae</taxon>
        <taxon>Anatinae</taxon>
        <taxon>Anas</taxon>
    </lineage>
</organism>
<dbReference type="AlphaFoldDB" id="A0A8C0A1S0"/>
<accession>A0A8C0A1S0</accession>
<keyword evidence="4" id="KW-0689">Ribosomal protein</keyword>
<feature type="compositionally biased region" description="Pro residues" evidence="7">
    <location>
        <begin position="227"/>
        <end position="237"/>
    </location>
</feature>
<evidence type="ECO:0000256" key="6">
    <source>
        <dbReference type="ARBA" id="ARBA00023274"/>
    </source>
</evidence>
<proteinExistence type="inferred from homology"/>
<evidence type="ECO:0000313" key="8">
    <source>
        <dbReference type="Ensembl" id="ENSAZOP00000030933.1"/>
    </source>
</evidence>
<evidence type="ECO:0000313" key="9">
    <source>
        <dbReference type="Proteomes" id="UP000694549"/>
    </source>
</evidence>
<reference evidence="8" key="2">
    <citation type="submission" date="2025-09" db="UniProtKB">
        <authorList>
            <consortium name="Ensembl"/>
        </authorList>
    </citation>
    <scope>IDENTIFICATION</scope>
</reference>
<feature type="region of interest" description="Disordered" evidence="7">
    <location>
        <begin position="125"/>
        <end position="266"/>
    </location>
</feature>
<feature type="compositionally biased region" description="Low complexity" evidence="7">
    <location>
        <begin position="194"/>
        <end position="207"/>
    </location>
</feature>
<feature type="compositionally biased region" description="Gly residues" evidence="7">
    <location>
        <begin position="137"/>
        <end position="146"/>
    </location>
</feature>